<dbReference type="Proteomes" id="UP000515163">
    <property type="component" value="Unplaced"/>
</dbReference>
<comment type="subcellular location">
    <subcellularLocation>
        <location evidence="1">Cytoplasm</location>
    </subcellularLocation>
</comment>
<dbReference type="KEGG" id="aten:116291937"/>
<feature type="domain" description="NACHT" evidence="4">
    <location>
        <begin position="92"/>
        <end position="244"/>
    </location>
</feature>
<reference evidence="6" key="1">
    <citation type="submission" date="2025-08" db="UniProtKB">
        <authorList>
            <consortium name="RefSeq"/>
        </authorList>
    </citation>
    <scope>IDENTIFICATION</scope>
    <source>
        <tissue evidence="6">Tentacle</tissue>
    </source>
</reference>
<keyword evidence="2" id="KW-0963">Cytoplasm</keyword>
<accession>A0A6P8HGQ7</accession>
<dbReference type="PROSITE" id="PS50837">
    <property type="entry name" value="NACHT"/>
    <property type="match status" value="1"/>
</dbReference>
<dbReference type="Pfam" id="PF05729">
    <property type="entry name" value="NACHT"/>
    <property type="match status" value="1"/>
</dbReference>
<dbReference type="GO" id="GO:0005737">
    <property type="term" value="C:cytoplasm"/>
    <property type="evidence" value="ECO:0007669"/>
    <property type="project" value="UniProtKB-SubCell"/>
</dbReference>
<dbReference type="PANTHER" id="PTHR45690">
    <property type="entry name" value="NACHT, LRR AND PYD DOMAINS-CONTAINING PROTEIN 12"/>
    <property type="match status" value="1"/>
</dbReference>
<keyword evidence="3" id="KW-0677">Repeat</keyword>
<evidence type="ECO:0000256" key="2">
    <source>
        <dbReference type="ARBA" id="ARBA00022490"/>
    </source>
</evidence>
<dbReference type="InterPro" id="IPR007111">
    <property type="entry name" value="NACHT_NTPase"/>
</dbReference>
<dbReference type="InParanoid" id="A0A6P8HGQ7"/>
<evidence type="ECO:0000256" key="1">
    <source>
        <dbReference type="ARBA" id="ARBA00004496"/>
    </source>
</evidence>
<dbReference type="GeneID" id="116291937"/>
<proteinExistence type="predicted"/>
<evidence type="ECO:0000256" key="3">
    <source>
        <dbReference type="ARBA" id="ARBA00022737"/>
    </source>
</evidence>
<gene>
    <name evidence="6" type="primary">LOC116291937</name>
</gene>
<keyword evidence="5" id="KW-1185">Reference proteome</keyword>
<feature type="non-terminal residue" evidence="6">
    <location>
        <position position="1"/>
    </location>
</feature>
<protein>
    <submittedName>
        <fullName evidence="6">Protein NLRC5-like</fullName>
    </submittedName>
</protein>
<dbReference type="Gene3D" id="3.40.50.300">
    <property type="entry name" value="P-loop containing nucleotide triphosphate hydrolases"/>
    <property type="match status" value="1"/>
</dbReference>
<sequence length="278" mass="32132">YTEKLKSSIKQQTDFLLSEEEDKKIRTDDIFTSATIQRGPKHFKEPEERRFGSRQLDEIQASSKKLVNCSEMFVCPENDDQKSTASCTTNPKSILLTGKAGIGKSLFCRMLVRDWSHDRLFEEGQENAKVPDFQFVFLLTFRQLVLPEKKRLDLRDILNRSSLLNEHSVIDEPLLQYMIDNPEKLLIILDGYDEYKQRKKITGDFETRYSNDPDEKIPVPALIAKIMKRKMLNGAVVLISSRPGEAEELKKHVFDVRCDIQGLSSQQVLEYIENSPRV</sequence>
<name>A0A6P8HGQ7_ACTTE</name>
<evidence type="ECO:0000313" key="5">
    <source>
        <dbReference type="Proteomes" id="UP000515163"/>
    </source>
</evidence>
<dbReference type="PANTHER" id="PTHR45690:SF19">
    <property type="entry name" value="NACHT, LRR AND PYD DOMAINS-CONTAINING PROTEIN 3"/>
    <property type="match status" value="1"/>
</dbReference>
<evidence type="ECO:0000313" key="6">
    <source>
        <dbReference type="RefSeq" id="XP_031555031.1"/>
    </source>
</evidence>
<dbReference type="OrthoDB" id="5985050at2759"/>
<dbReference type="RefSeq" id="XP_031555031.1">
    <property type="nucleotide sequence ID" value="XM_031699171.1"/>
</dbReference>
<dbReference type="InterPro" id="IPR027417">
    <property type="entry name" value="P-loop_NTPase"/>
</dbReference>
<dbReference type="SUPFAM" id="SSF52540">
    <property type="entry name" value="P-loop containing nucleoside triphosphate hydrolases"/>
    <property type="match status" value="1"/>
</dbReference>
<evidence type="ECO:0000259" key="4">
    <source>
        <dbReference type="PROSITE" id="PS50837"/>
    </source>
</evidence>
<dbReference type="AlphaFoldDB" id="A0A6P8HGQ7"/>
<organism evidence="5 6">
    <name type="scientific">Actinia tenebrosa</name>
    <name type="common">Australian red waratah sea anemone</name>
    <dbReference type="NCBI Taxonomy" id="6105"/>
    <lineage>
        <taxon>Eukaryota</taxon>
        <taxon>Metazoa</taxon>
        <taxon>Cnidaria</taxon>
        <taxon>Anthozoa</taxon>
        <taxon>Hexacorallia</taxon>
        <taxon>Actiniaria</taxon>
        <taxon>Actiniidae</taxon>
        <taxon>Actinia</taxon>
    </lineage>
</organism>
<dbReference type="InterPro" id="IPR050637">
    <property type="entry name" value="NLRP_innate_immun_reg"/>
</dbReference>